<dbReference type="InterPro" id="IPR005607">
    <property type="entry name" value="BSD_dom"/>
</dbReference>
<proteinExistence type="predicted"/>
<feature type="domain" description="BSD" evidence="1">
    <location>
        <begin position="323"/>
        <end position="376"/>
    </location>
</feature>
<gene>
    <name evidence="2" type="ORF">YYC_00785</name>
</gene>
<reference evidence="2 3" key="1">
    <citation type="submission" date="2013-11" db="EMBL/GenBank/DDBJ databases">
        <title>The Genome Sequence of Plasmodium yoelii 17X.</title>
        <authorList>
            <consortium name="The Broad Institute Genomics Platform"/>
            <consortium name="The Broad Institute Genome Sequencing Center for Infectious Disease"/>
            <person name="Neafsey D."/>
            <person name="Adams J."/>
            <person name="Walker B."/>
            <person name="Young S.K."/>
            <person name="Zeng Q."/>
            <person name="Gargeya S."/>
            <person name="Fitzgerald M."/>
            <person name="Haas B."/>
            <person name="Abouelleil A."/>
            <person name="Alvarado L."/>
            <person name="Chapman S.B."/>
            <person name="Gainer-Dewar J."/>
            <person name="Goldberg J."/>
            <person name="Griggs A."/>
            <person name="Gujja S."/>
            <person name="Hansen M."/>
            <person name="Howarth C."/>
            <person name="Imamovic A."/>
            <person name="Ireland A."/>
            <person name="Larimer J."/>
            <person name="McCowan C."/>
            <person name="Murphy C."/>
            <person name="Pearson M."/>
            <person name="Poon T.W."/>
            <person name="Priest M."/>
            <person name="Roberts A."/>
            <person name="Saif S."/>
            <person name="Shea T."/>
            <person name="Sykes S."/>
            <person name="Wortman J."/>
            <person name="Nusbaum C."/>
            <person name="Birren B."/>
        </authorList>
    </citation>
    <scope>NUCLEOTIDE SEQUENCE [LARGE SCALE GENOMIC DNA]</scope>
    <source>
        <strain evidence="2 3">17X</strain>
    </source>
</reference>
<dbReference type="Proteomes" id="UP000018538">
    <property type="component" value="Unassembled WGS sequence"/>
</dbReference>
<keyword evidence="3" id="KW-1185">Reference proteome</keyword>
<dbReference type="SMART" id="SM00751">
    <property type="entry name" value="BSD"/>
    <property type="match status" value="2"/>
</dbReference>
<sequence>MEEEKIIESGEVIYNNEKGNLFITNKFLIYISDKTKNEKESSNSLFLIEDIDLKVCIFSWKKTEKSKKKNKIRLTFALTSKKNNFCFHDYNNSESYIFEFLNERNYNTVTEAINYLNKDNLKNHIYIDFNLNLIKNKYNVYEHVQVIDGNNQLINIEDEINTYNKENSNVCKQNDYNDPILIDEYDTKKTNNNNNNNNEKNANCIIIEDNYDGYNEEYNRGLTKNKIDKKNEKTLEIENEEDEDESEEDYENEMMKECHVVLNKIFESDERLKNLYRMCIENDILDEKEFYKIHKNDIYEHKYMISKDDKNILKEPIYISEEQKINKNVEINKEISKLILSENKKLKKLYDYYIENNILNEGTFWYFLFNNKYSHLFFYDKNEKDIMTNKNFLNIQQNNQHSFENLMYNLENVNQDIKGTLEKCILSEYLSTKLSDKKNVIFKNNYYFNEENPEGFGILTNEKLIPNNNNSLNLLINKFNNYCIHMVKEKKFTIDQFYDDLNEKINDTNLSDNIHEKKELLFNLEKKKNNICNSQNEDKNATKNLLQNKENLDKQFSIFMDDLITNRHNTSKNYSDLFAIGRQLFVLNTKKCQSNQSLLIGTIDYEQHILDIVKDYHVKINYLLNLFYTSYIPEQNKRNKILENLSKIKDEIQAKQEEYNSVLIMGKPLLIHLFEQITICKKFNEKLNKYIQEKRKKT</sequence>
<accession>V7PSQ8</accession>
<dbReference type="OrthoDB" id="360521at2759"/>
<organism evidence="2 3">
    <name type="scientific">Plasmodium yoelii 17X</name>
    <dbReference type="NCBI Taxonomy" id="1323249"/>
    <lineage>
        <taxon>Eukaryota</taxon>
        <taxon>Sar</taxon>
        <taxon>Alveolata</taxon>
        <taxon>Apicomplexa</taxon>
        <taxon>Aconoidasida</taxon>
        <taxon>Haemosporida</taxon>
        <taxon>Plasmodiidae</taxon>
        <taxon>Plasmodium</taxon>
        <taxon>Plasmodium (Vinckeia)</taxon>
    </lineage>
</organism>
<dbReference type="EMBL" id="KI635731">
    <property type="protein sequence ID" value="ETB62160.1"/>
    <property type="molecule type" value="Genomic_DNA"/>
</dbReference>
<dbReference type="Pfam" id="PF26279">
    <property type="entry name" value="PH_37"/>
    <property type="match status" value="1"/>
</dbReference>
<name>V7PSQ8_PLAYE</name>
<evidence type="ECO:0000313" key="3">
    <source>
        <dbReference type="Proteomes" id="UP000018538"/>
    </source>
</evidence>
<evidence type="ECO:0000313" key="2">
    <source>
        <dbReference type="EMBL" id="ETB62160.1"/>
    </source>
</evidence>
<dbReference type="InterPro" id="IPR058878">
    <property type="entry name" value="PH_plasmodium"/>
</dbReference>
<evidence type="ECO:0000259" key="1">
    <source>
        <dbReference type="PROSITE" id="PS50858"/>
    </source>
</evidence>
<protein>
    <recommendedName>
        <fullName evidence="1">BSD domain-containing protein</fullName>
    </recommendedName>
</protein>
<dbReference type="AlphaFoldDB" id="V7PSQ8"/>
<dbReference type="PROSITE" id="PS50858">
    <property type="entry name" value="BSD"/>
    <property type="match status" value="1"/>
</dbReference>